<feature type="non-terminal residue" evidence="2">
    <location>
        <position position="1"/>
    </location>
</feature>
<dbReference type="Proteomes" id="UP001432322">
    <property type="component" value="Unassembled WGS sequence"/>
</dbReference>
<dbReference type="InterPro" id="IPR016181">
    <property type="entry name" value="Acyl_CoA_acyltransferase"/>
</dbReference>
<organism evidence="2 3">
    <name type="scientific">Pristionchus fissidentatus</name>
    <dbReference type="NCBI Taxonomy" id="1538716"/>
    <lineage>
        <taxon>Eukaryota</taxon>
        <taxon>Metazoa</taxon>
        <taxon>Ecdysozoa</taxon>
        <taxon>Nematoda</taxon>
        <taxon>Chromadorea</taxon>
        <taxon>Rhabditida</taxon>
        <taxon>Rhabditina</taxon>
        <taxon>Diplogasteromorpha</taxon>
        <taxon>Diplogasteroidea</taxon>
        <taxon>Neodiplogasteridae</taxon>
        <taxon>Pristionchus</taxon>
    </lineage>
</organism>
<name>A0AAV5WU53_9BILA</name>
<dbReference type="AlphaFoldDB" id="A0AAV5WU53"/>
<comment type="caution">
    <text evidence="2">The sequence shown here is derived from an EMBL/GenBank/DDBJ whole genome shotgun (WGS) entry which is preliminary data.</text>
</comment>
<keyword evidence="3" id="KW-1185">Reference proteome</keyword>
<sequence>KLSGVNEEAYANTFLHSTLNIAIAGDFTITSLEVLGYPENDPQYIYCVETSEVQHPYLHVRKPLSGDNIEFLNESVKLVLDRLRDQIVAHGRIMVSADDATTHAFERFLPPIVGRPFNRIVDSECAMFCMTCEQRQKLAEMDIPVPDGVTLEKVDADRDGETIHAMWKNGISADVTIARLRYFPSICARDQNGNLLGWAMSGRFGQISNEFVLPEHRNKGLGKAIETRLAQEMTRMGHGVLKYVEYSNTNVYESALRNPLWTLWRMEDEKTPNNVYFRKFEIL</sequence>
<gene>
    <name evidence="2" type="ORF">PFISCL1PPCAC_24579</name>
</gene>
<feature type="domain" description="GCN5-related N-acetyltransferase Rv2170-like" evidence="1">
    <location>
        <begin position="189"/>
        <end position="250"/>
    </location>
</feature>
<dbReference type="Pfam" id="PF08445">
    <property type="entry name" value="FR47"/>
    <property type="match status" value="1"/>
</dbReference>
<accession>A0AAV5WU53</accession>
<proteinExistence type="predicted"/>
<dbReference type="EMBL" id="BTSY01000006">
    <property type="protein sequence ID" value="GMT33282.1"/>
    <property type="molecule type" value="Genomic_DNA"/>
</dbReference>
<evidence type="ECO:0000259" key="1">
    <source>
        <dbReference type="Pfam" id="PF08445"/>
    </source>
</evidence>
<evidence type="ECO:0000313" key="2">
    <source>
        <dbReference type="EMBL" id="GMT33282.1"/>
    </source>
</evidence>
<protein>
    <recommendedName>
        <fullName evidence="1">GCN5-related N-acetyltransferase Rv2170-like domain-containing protein</fullName>
    </recommendedName>
</protein>
<dbReference type="InterPro" id="IPR053225">
    <property type="entry name" value="Acyl-CoA_N-acyltransferase"/>
</dbReference>
<dbReference type="GO" id="GO:0016747">
    <property type="term" value="F:acyltransferase activity, transferring groups other than amino-acyl groups"/>
    <property type="evidence" value="ECO:0007669"/>
    <property type="project" value="InterPro"/>
</dbReference>
<dbReference type="InterPro" id="IPR013653">
    <property type="entry name" value="GCN5-like_dom"/>
</dbReference>
<dbReference type="PANTHER" id="PTHR20958:SF6">
    <property type="entry name" value="GLYCINE N-ACYLTRANSFERASE-LIKE PROTEIN"/>
    <property type="match status" value="1"/>
</dbReference>
<dbReference type="PANTHER" id="PTHR20958">
    <property type="entry name" value="GLYCINE N-ACYLTRANSFERASE-LIKE PROTEIN"/>
    <property type="match status" value="1"/>
</dbReference>
<reference evidence="2" key="1">
    <citation type="submission" date="2023-10" db="EMBL/GenBank/DDBJ databases">
        <title>Genome assembly of Pristionchus species.</title>
        <authorList>
            <person name="Yoshida K."/>
            <person name="Sommer R.J."/>
        </authorList>
    </citation>
    <scope>NUCLEOTIDE SEQUENCE</scope>
    <source>
        <strain evidence="2">RS5133</strain>
    </source>
</reference>
<dbReference type="Gene3D" id="3.40.630.30">
    <property type="match status" value="1"/>
</dbReference>
<dbReference type="SUPFAM" id="SSF55729">
    <property type="entry name" value="Acyl-CoA N-acyltransferases (Nat)"/>
    <property type="match status" value="1"/>
</dbReference>
<evidence type="ECO:0000313" key="3">
    <source>
        <dbReference type="Proteomes" id="UP001432322"/>
    </source>
</evidence>